<dbReference type="EMBL" id="OU893354">
    <property type="protein sequence ID" value="CAG9790655.1"/>
    <property type="molecule type" value="Genomic_DNA"/>
</dbReference>
<proteinExistence type="predicted"/>
<protein>
    <submittedName>
        <fullName evidence="1">Uncharacterized protein</fullName>
    </submittedName>
</protein>
<evidence type="ECO:0000313" key="1">
    <source>
        <dbReference type="EMBL" id="CAG9790655.1"/>
    </source>
</evidence>
<dbReference type="Proteomes" id="UP001153714">
    <property type="component" value="Chromosome 23"/>
</dbReference>
<sequence>MVTSKLEVLVDFGDSPDQDLITKTITNLTSKEGVKQAKFQDGAIMVETSLPSTEILDYVTKTSGKRAVLQGFGGENN</sequence>
<dbReference type="OrthoDB" id="666972at2759"/>
<keyword evidence="2" id="KW-1185">Reference proteome</keyword>
<accession>A0A9N9WDR6</accession>
<evidence type="ECO:0000313" key="2">
    <source>
        <dbReference type="Proteomes" id="UP001153714"/>
    </source>
</evidence>
<name>A0A9N9WDR6_9NEOP</name>
<organism evidence="1 2">
    <name type="scientific">Diatraea saccharalis</name>
    <name type="common">sugarcane borer</name>
    <dbReference type="NCBI Taxonomy" id="40085"/>
    <lineage>
        <taxon>Eukaryota</taxon>
        <taxon>Metazoa</taxon>
        <taxon>Ecdysozoa</taxon>
        <taxon>Arthropoda</taxon>
        <taxon>Hexapoda</taxon>
        <taxon>Insecta</taxon>
        <taxon>Pterygota</taxon>
        <taxon>Neoptera</taxon>
        <taxon>Endopterygota</taxon>
        <taxon>Lepidoptera</taxon>
        <taxon>Glossata</taxon>
        <taxon>Ditrysia</taxon>
        <taxon>Pyraloidea</taxon>
        <taxon>Crambidae</taxon>
        <taxon>Crambinae</taxon>
        <taxon>Diatraea</taxon>
    </lineage>
</organism>
<reference evidence="1" key="1">
    <citation type="submission" date="2021-12" db="EMBL/GenBank/DDBJ databases">
        <authorList>
            <person name="King R."/>
        </authorList>
    </citation>
    <scope>NUCLEOTIDE SEQUENCE</scope>
</reference>
<reference evidence="1" key="2">
    <citation type="submission" date="2022-10" db="EMBL/GenBank/DDBJ databases">
        <authorList>
            <consortium name="ENA_rothamsted_submissions"/>
            <consortium name="culmorum"/>
            <person name="King R."/>
        </authorList>
    </citation>
    <scope>NUCLEOTIDE SEQUENCE</scope>
</reference>
<dbReference type="AlphaFoldDB" id="A0A9N9WDR6"/>
<gene>
    <name evidence="1" type="ORF">DIATSA_LOCUS8318</name>
</gene>